<accession>A0A0T9MHY0</accession>
<organism evidence="1 2">
    <name type="scientific">Yersinia intermedia</name>
    <dbReference type="NCBI Taxonomy" id="631"/>
    <lineage>
        <taxon>Bacteria</taxon>
        <taxon>Pseudomonadati</taxon>
        <taxon>Pseudomonadota</taxon>
        <taxon>Gammaproteobacteria</taxon>
        <taxon>Enterobacterales</taxon>
        <taxon>Yersiniaceae</taxon>
        <taxon>Yersinia</taxon>
    </lineage>
</organism>
<gene>
    <name evidence="1" type="ORF">ERS008530_02993</name>
</gene>
<protein>
    <submittedName>
        <fullName evidence="1">Uncharacterized protein</fullName>
    </submittedName>
</protein>
<dbReference type="Proteomes" id="UP000038750">
    <property type="component" value="Unassembled WGS sequence"/>
</dbReference>
<proteinExistence type="predicted"/>
<dbReference type="AlphaFoldDB" id="A0A0T9MHY0"/>
<dbReference type="EMBL" id="CPZJ01000013">
    <property type="protein sequence ID" value="CNG12297.1"/>
    <property type="molecule type" value="Genomic_DNA"/>
</dbReference>
<evidence type="ECO:0000313" key="2">
    <source>
        <dbReference type="Proteomes" id="UP000038750"/>
    </source>
</evidence>
<reference evidence="1 2" key="1">
    <citation type="submission" date="2015-03" db="EMBL/GenBank/DDBJ databases">
        <authorList>
            <person name="Murphy D."/>
        </authorList>
    </citation>
    <scope>NUCLEOTIDE SEQUENCE [LARGE SCALE GENOMIC DNA]</scope>
    <source>
        <strain evidence="1 2">BR165/97</strain>
    </source>
</reference>
<name>A0A0T9MHY0_YERIN</name>
<sequence length="37" mass="4489">MRAYYIHDIFILYNMGIMSDDNRWNEKKLLRRRAGGA</sequence>
<evidence type="ECO:0000313" key="1">
    <source>
        <dbReference type="EMBL" id="CNG12297.1"/>
    </source>
</evidence>